<dbReference type="SUPFAM" id="SSF52540">
    <property type="entry name" value="P-loop containing nucleoside triphosphate hydrolases"/>
    <property type="match status" value="1"/>
</dbReference>
<gene>
    <name evidence="1" type="ORF">HMPREF0080_01582</name>
</gene>
<accession>G9YIT8</accession>
<sequence length="169" mass="18886">MFGDNNVTSVFFKDLIGHRQLKKRFTELITTGRMPHASIFAGAAGLGKTVAAGAVAAALVGRPVLKHIDFSTAESMIHDGEDVFYIGPEKTMLKTGQFRDLQDIISLRGSSEKRRVFIIDHVETMNAEFANRMLKTLEEPAEGIYFILVTNRPTPVVAYDYFTVRRISF</sequence>
<keyword evidence="2" id="KW-1185">Reference proteome</keyword>
<dbReference type="STRING" id="861450.HMPREF0080_01582"/>
<dbReference type="Pfam" id="PF13177">
    <property type="entry name" value="DNA_pol3_delta2"/>
    <property type="match status" value="1"/>
</dbReference>
<comment type="caution">
    <text evidence="1">The sequence shown here is derived from an EMBL/GenBank/DDBJ whole genome shotgun (WGS) entry which is preliminary data.</text>
</comment>
<evidence type="ECO:0008006" key="3">
    <source>
        <dbReference type="Google" id="ProtNLM"/>
    </source>
</evidence>
<reference evidence="1 2" key="1">
    <citation type="submission" date="2011-08" db="EMBL/GenBank/DDBJ databases">
        <authorList>
            <person name="Weinstock G."/>
            <person name="Sodergren E."/>
            <person name="Clifton S."/>
            <person name="Fulton L."/>
            <person name="Fulton B."/>
            <person name="Courtney L."/>
            <person name="Fronick C."/>
            <person name="Harrison M."/>
            <person name="Strong C."/>
            <person name="Farmer C."/>
            <person name="Delahaunty K."/>
            <person name="Markovic C."/>
            <person name="Hall O."/>
            <person name="Minx P."/>
            <person name="Tomlinson C."/>
            <person name="Mitreva M."/>
            <person name="Hou S."/>
            <person name="Chen J."/>
            <person name="Wollam A."/>
            <person name="Pepin K.H."/>
            <person name="Johnson M."/>
            <person name="Bhonagiri V."/>
            <person name="Zhang X."/>
            <person name="Suruliraj S."/>
            <person name="Warren W."/>
            <person name="Chinwalla A."/>
            <person name="Mardis E.R."/>
            <person name="Wilson R.K."/>
        </authorList>
    </citation>
    <scope>NUCLEOTIDE SEQUENCE [LARGE SCALE GENOMIC DNA]</scope>
    <source>
        <strain evidence="1 2">F0357</strain>
    </source>
</reference>
<dbReference type="OrthoDB" id="9810148at2"/>
<dbReference type="HOGENOM" id="CLU_1575253_0_0_9"/>
<evidence type="ECO:0000313" key="1">
    <source>
        <dbReference type="EMBL" id="EHM39231.1"/>
    </source>
</evidence>
<dbReference type="GO" id="GO:0006261">
    <property type="term" value="P:DNA-templated DNA replication"/>
    <property type="evidence" value="ECO:0007669"/>
    <property type="project" value="TreeGrafter"/>
</dbReference>
<dbReference type="InterPro" id="IPR050238">
    <property type="entry name" value="DNA_Rep/Repair_Clamp_Loader"/>
</dbReference>
<evidence type="ECO:0000313" key="2">
    <source>
        <dbReference type="Proteomes" id="UP000005481"/>
    </source>
</evidence>
<dbReference type="InterPro" id="IPR027417">
    <property type="entry name" value="P-loop_NTPase"/>
</dbReference>
<dbReference type="EMBL" id="AGCJ01000071">
    <property type="protein sequence ID" value="EHM39231.1"/>
    <property type="molecule type" value="Genomic_DNA"/>
</dbReference>
<dbReference type="eggNOG" id="COG0470">
    <property type="taxonomic scope" value="Bacteria"/>
</dbReference>
<proteinExistence type="predicted"/>
<dbReference type="PANTHER" id="PTHR11669:SF8">
    <property type="entry name" value="DNA POLYMERASE III SUBUNIT DELTA"/>
    <property type="match status" value="1"/>
</dbReference>
<dbReference type="AlphaFoldDB" id="G9YIT8"/>
<organism evidence="1 2">
    <name type="scientific">Anaeroglobus geminatus F0357</name>
    <dbReference type="NCBI Taxonomy" id="861450"/>
    <lineage>
        <taxon>Bacteria</taxon>
        <taxon>Bacillati</taxon>
        <taxon>Bacillota</taxon>
        <taxon>Negativicutes</taxon>
        <taxon>Veillonellales</taxon>
        <taxon>Veillonellaceae</taxon>
        <taxon>Anaeroglobus</taxon>
    </lineage>
</organism>
<dbReference type="Proteomes" id="UP000005481">
    <property type="component" value="Unassembled WGS sequence"/>
</dbReference>
<name>G9YIT8_9FIRM</name>
<protein>
    <recommendedName>
        <fullName evidence="3">ATPase AAA-type core domain-containing protein</fullName>
    </recommendedName>
</protein>
<dbReference type="Gene3D" id="3.40.50.300">
    <property type="entry name" value="P-loop containing nucleotide triphosphate hydrolases"/>
    <property type="match status" value="1"/>
</dbReference>
<dbReference type="PATRIC" id="fig|861450.3.peg.1458"/>
<dbReference type="PANTHER" id="PTHR11669">
    <property type="entry name" value="REPLICATION FACTOR C / DNA POLYMERASE III GAMMA-TAU SUBUNIT"/>
    <property type="match status" value="1"/>
</dbReference>